<dbReference type="InterPro" id="IPR022118">
    <property type="entry name" value="Peptidase_C70_AvrRpt2"/>
</dbReference>
<evidence type="ECO:0000313" key="1">
    <source>
        <dbReference type="EMBL" id="OMD47248.1"/>
    </source>
</evidence>
<evidence type="ECO:0000313" key="2">
    <source>
        <dbReference type="Proteomes" id="UP000187412"/>
    </source>
</evidence>
<proteinExistence type="predicted"/>
<evidence type="ECO:0008006" key="3">
    <source>
        <dbReference type="Google" id="ProtNLM"/>
    </source>
</evidence>
<keyword evidence="2" id="KW-1185">Reference proteome</keyword>
<sequence>MNKQELLTIENYKVPGTIPVIAQEFNNGCWATVLTMLTNWKNKTNLAIEAVLLTLEDKYLDIYIHNNGLYPVDKKNLIGSTGLVGEAPQNYSPEGILSLLKLYGLLWVTTVERSNDKFSIHARIIYGISIEKLNMGTRTTLHIADPSGGKLVDEAFVDFINKFEREARSTNSPDPQRIQIIHFA</sequence>
<protein>
    <recommendedName>
        <fullName evidence="3">Peptidase C39-like domain-containing protein</fullName>
    </recommendedName>
</protein>
<dbReference type="Pfam" id="PF12385">
    <property type="entry name" value="Peptidase_C70"/>
    <property type="match status" value="1"/>
</dbReference>
<accession>A0ABX3HBA1</accession>
<reference evidence="1 2" key="1">
    <citation type="submission" date="2016-10" db="EMBL/GenBank/DDBJ databases">
        <title>Paenibacillus species isolates.</title>
        <authorList>
            <person name="Beno S.M."/>
        </authorList>
    </citation>
    <scope>NUCLEOTIDE SEQUENCE [LARGE SCALE GENOMIC DNA]</scope>
    <source>
        <strain evidence="1 2">FSL H7-0744</strain>
    </source>
</reference>
<gene>
    <name evidence="1" type="ORF">BSK56_13780</name>
</gene>
<dbReference type="EMBL" id="MPTB01000016">
    <property type="protein sequence ID" value="OMD47248.1"/>
    <property type="molecule type" value="Genomic_DNA"/>
</dbReference>
<dbReference type="Proteomes" id="UP000187412">
    <property type="component" value="Unassembled WGS sequence"/>
</dbReference>
<comment type="caution">
    <text evidence="1">The sequence shown here is derived from an EMBL/GenBank/DDBJ whole genome shotgun (WGS) entry which is preliminary data.</text>
</comment>
<dbReference type="RefSeq" id="WP_076111071.1">
    <property type="nucleotide sequence ID" value="NZ_MPTB01000016.1"/>
</dbReference>
<name>A0ABX3HBA1_PAEBO</name>
<organism evidence="1 2">
    <name type="scientific">Paenibacillus borealis</name>
    <dbReference type="NCBI Taxonomy" id="160799"/>
    <lineage>
        <taxon>Bacteria</taxon>
        <taxon>Bacillati</taxon>
        <taxon>Bacillota</taxon>
        <taxon>Bacilli</taxon>
        <taxon>Bacillales</taxon>
        <taxon>Paenibacillaceae</taxon>
        <taxon>Paenibacillus</taxon>
    </lineage>
</organism>